<evidence type="ECO:0000259" key="1">
    <source>
        <dbReference type="Pfam" id="PF00646"/>
    </source>
</evidence>
<evidence type="ECO:0000313" key="5">
    <source>
        <dbReference type="WormBase" id="F58E1.2b"/>
    </source>
</evidence>
<reference evidence="3 4" key="1">
    <citation type="journal article" date="1998" name="Science">
        <title>Genome sequence of the nematode C. elegans: a platform for investigating biology.</title>
        <authorList>
            <consortium name="The C. elegans sequencing consortium"/>
            <person name="Sulson J.E."/>
            <person name="Waterston R."/>
        </authorList>
    </citation>
    <scope>NUCLEOTIDE SEQUENCE [LARGE SCALE GENOMIC DNA]</scope>
    <source>
        <strain evidence="3 4">Bristol N2</strain>
    </source>
</reference>
<dbReference type="RefSeq" id="NP_001309567.1">
    <property type="nucleotide sequence ID" value="NM_001322712.4"/>
</dbReference>
<accession>A0A131MCU4</accession>
<evidence type="ECO:0000259" key="2">
    <source>
        <dbReference type="Pfam" id="PF07735"/>
    </source>
</evidence>
<gene>
    <name evidence="3 5" type="primary">fbxb-25</name>
    <name evidence="3" type="ORF">CELE_F58E1.2</name>
    <name evidence="5" type="ORF">F58E1.2</name>
</gene>
<protein>
    <submittedName>
        <fullName evidence="3">F-box associated domain-containing protein</fullName>
    </submittedName>
</protein>
<sequence length="176" mass="20494">MATIPFSILRLPEPALHKSIKQMGLMEQFSLSVLSNKTKHAVTMLPAVKNRVSITMTSSLQLDISNEFQIVEFFFKMDPHYQSVEQRFSKQDLNLFMRQWINGAMPRLEVFHATFTHYDEHKLVETYLFKGIKYTVEDNKYSKIVEIERHDGVKASVCFDEQRSSAFCFSVESEPD</sequence>
<dbReference type="CTD" id="186507"/>
<dbReference type="KEGG" id="cel:CELE_F58E1.2"/>
<organism evidence="3 4">
    <name type="scientific">Caenorhabditis elegans</name>
    <dbReference type="NCBI Taxonomy" id="6239"/>
    <lineage>
        <taxon>Eukaryota</taxon>
        <taxon>Metazoa</taxon>
        <taxon>Ecdysozoa</taxon>
        <taxon>Nematoda</taxon>
        <taxon>Chromadorea</taxon>
        <taxon>Rhabditida</taxon>
        <taxon>Rhabditina</taxon>
        <taxon>Rhabditomorpha</taxon>
        <taxon>Rhabditoidea</taxon>
        <taxon>Rhabditidae</taxon>
        <taxon>Peloderinae</taxon>
        <taxon>Caenorhabditis</taxon>
    </lineage>
</organism>
<evidence type="ECO:0000313" key="3">
    <source>
        <dbReference type="EMBL" id="CZR14483.1"/>
    </source>
</evidence>
<feature type="domain" description="Sdz-33 F-box" evidence="2">
    <location>
        <begin position="86"/>
        <end position="112"/>
    </location>
</feature>
<dbReference type="AGR" id="WB:WBGene00019034"/>
<dbReference type="InterPro" id="IPR001810">
    <property type="entry name" value="F-box_dom"/>
</dbReference>
<dbReference type="InterPro" id="IPR053222">
    <property type="entry name" value="Zygotic_Embryogenesis-Asso"/>
</dbReference>
<dbReference type="Pfam" id="PF00646">
    <property type="entry name" value="F-box"/>
    <property type="match status" value="1"/>
</dbReference>
<dbReference type="InterPro" id="IPR012885">
    <property type="entry name" value="F-box_Sdz-33"/>
</dbReference>
<evidence type="ECO:0000313" key="4">
    <source>
        <dbReference type="Proteomes" id="UP000001940"/>
    </source>
</evidence>
<name>A0A131MCU4_CAEEL</name>
<dbReference type="AlphaFoldDB" id="A0A131MCU4"/>
<dbReference type="Proteomes" id="UP000001940">
    <property type="component" value="Chromosome II"/>
</dbReference>
<proteinExistence type="predicted"/>
<dbReference type="ExpressionAtlas" id="A0A131MCU4">
    <property type="expression patterns" value="baseline and differential"/>
</dbReference>
<feature type="domain" description="F-box" evidence="1">
    <location>
        <begin position="8"/>
        <end position="46"/>
    </location>
</feature>
<dbReference type="EMBL" id="BX284602">
    <property type="protein sequence ID" value="CZR14483.1"/>
    <property type="molecule type" value="Genomic_DNA"/>
</dbReference>
<dbReference type="PANTHER" id="PTHR22899:SF0">
    <property type="entry name" value="F-BOX ASSOCIATED DOMAIN-CONTAINING PROTEIN-RELATED"/>
    <property type="match status" value="1"/>
</dbReference>
<dbReference type="Pfam" id="PF07735">
    <property type="entry name" value="FBA_2"/>
    <property type="match status" value="1"/>
</dbReference>
<dbReference type="OrthoDB" id="5909802at2759"/>
<dbReference type="GeneID" id="186507"/>
<keyword evidence="4" id="KW-1185">Reference proteome</keyword>
<dbReference type="PANTHER" id="PTHR22899">
    <property type="entry name" value="CYCLIN-RELATED F-BOX FAMILY"/>
    <property type="match status" value="1"/>
</dbReference>
<dbReference type="WormBase" id="F58E1.2b">
    <property type="protein sequence ID" value="CE51343"/>
    <property type="gene ID" value="WBGene00019034"/>
    <property type="gene designation" value="fbxb-25"/>
</dbReference>
<dbReference type="Bgee" id="WBGene00019034">
    <property type="expression patterns" value="Expressed in embryo and 1 other cell type or tissue"/>
</dbReference>